<proteinExistence type="predicted"/>
<gene>
    <name evidence="1" type="ORF">SCLCIDRAFT_1138056</name>
</gene>
<keyword evidence="2" id="KW-1185">Reference proteome</keyword>
<sequence length="205" mass="22853">METCAERWFFFDSGEDQHRKIMEHSPLSHSLFLSNPVMRGNPTLPLCGPRTPQCTLQAALASLSDQCHVGPGLAAHWTLSSSLPLFPVSRTSCTRFWLCALGFQNFTDQTQCWHKLHFLLVECRVSCVGQSVSHHIPVCDQFWPLPIASGLACCLILMYHIQGDQATTLFGNLYAFCVSRGDQLPAGIVHFGALHEVKRRGLVFP</sequence>
<protein>
    <submittedName>
        <fullName evidence="1">Uncharacterized protein</fullName>
    </submittedName>
</protein>
<name>A0A0C2Z5Z9_9AGAM</name>
<accession>A0A0C2Z5Z9</accession>
<organism evidence="1 2">
    <name type="scientific">Scleroderma citrinum Foug A</name>
    <dbReference type="NCBI Taxonomy" id="1036808"/>
    <lineage>
        <taxon>Eukaryota</taxon>
        <taxon>Fungi</taxon>
        <taxon>Dikarya</taxon>
        <taxon>Basidiomycota</taxon>
        <taxon>Agaricomycotina</taxon>
        <taxon>Agaricomycetes</taxon>
        <taxon>Agaricomycetidae</taxon>
        <taxon>Boletales</taxon>
        <taxon>Sclerodermatineae</taxon>
        <taxon>Sclerodermataceae</taxon>
        <taxon>Scleroderma</taxon>
    </lineage>
</organism>
<reference evidence="1 2" key="1">
    <citation type="submission" date="2014-04" db="EMBL/GenBank/DDBJ databases">
        <authorList>
            <consortium name="DOE Joint Genome Institute"/>
            <person name="Kuo A."/>
            <person name="Kohler A."/>
            <person name="Nagy L.G."/>
            <person name="Floudas D."/>
            <person name="Copeland A."/>
            <person name="Barry K.W."/>
            <person name="Cichocki N."/>
            <person name="Veneault-Fourrey C."/>
            <person name="LaButti K."/>
            <person name="Lindquist E.A."/>
            <person name="Lipzen A."/>
            <person name="Lundell T."/>
            <person name="Morin E."/>
            <person name="Murat C."/>
            <person name="Sun H."/>
            <person name="Tunlid A."/>
            <person name="Henrissat B."/>
            <person name="Grigoriev I.V."/>
            <person name="Hibbett D.S."/>
            <person name="Martin F."/>
            <person name="Nordberg H.P."/>
            <person name="Cantor M.N."/>
            <person name="Hua S.X."/>
        </authorList>
    </citation>
    <scope>NUCLEOTIDE SEQUENCE [LARGE SCALE GENOMIC DNA]</scope>
    <source>
        <strain evidence="1 2">Foug A</strain>
    </source>
</reference>
<evidence type="ECO:0000313" key="1">
    <source>
        <dbReference type="EMBL" id="KIM57443.1"/>
    </source>
</evidence>
<dbReference type="InParanoid" id="A0A0C2Z5Z9"/>
<evidence type="ECO:0000313" key="2">
    <source>
        <dbReference type="Proteomes" id="UP000053989"/>
    </source>
</evidence>
<reference evidence="2" key="2">
    <citation type="submission" date="2015-01" db="EMBL/GenBank/DDBJ databases">
        <title>Evolutionary Origins and Diversification of the Mycorrhizal Mutualists.</title>
        <authorList>
            <consortium name="DOE Joint Genome Institute"/>
            <consortium name="Mycorrhizal Genomics Consortium"/>
            <person name="Kohler A."/>
            <person name="Kuo A."/>
            <person name="Nagy L.G."/>
            <person name="Floudas D."/>
            <person name="Copeland A."/>
            <person name="Barry K.W."/>
            <person name="Cichocki N."/>
            <person name="Veneault-Fourrey C."/>
            <person name="LaButti K."/>
            <person name="Lindquist E.A."/>
            <person name="Lipzen A."/>
            <person name="Lundell T."/>
            <person name="Morin E."/>
            <person name="Murat C."/>
            <person name="Riley R."/>
            <person name="Ohm R."/>
            <person name="Sun H."/>
            <person name="Tunlid A."/>
            <person name="Henrissat B."/>
            <person name="Grigoriev I.V."/>
            <person name="Hibbett D.S."/>
            <person name="Martin F."/>
        </authorList>
    </citation>
    <scope>NUCLEOTIDE SEQUENCE [LARGE SCALE GENOMIC DNA]</scope>
    <source>
        <strain evidence="2">Foug A</strain>
    </source>
</reference>
<dbReference type="Proteomes" id="UP000053989">
    <property type="component" value="Unassembled WGS sequence"/>
</dbReference>
<dbReference type="AlphaFoldDB" id="A0A0C2Z5Z9"/>
<dbReference type="EMBL" id="KN822101">
    <property type="protein sequence ID" value="KIM57443.1"/>
    <property type="molecule type" value="Genomic_DNA"/>
</dbReference>
<dbReference type="HOGENOM" id="CLU_1338218_0_0_1"/>